<evidence type="ECO:0000313" key="2">
    <source>
        <dbReference type="Proteomes" id="UP000308092"/>
    </source>
</evidence>
<sequence>MFFLLALWLLAAY</sequence>
<name>A0A4S3J5M8_9EURO</name>
<accession>A0A4S3J5M8</accession>
<dbReference type="Proteomes" id="UP000308092">
    <property type="component" value="Unassembled WGS sequence"/>
</dbReference>
<protein>
    <submittedName>
        <fullName evidence="1">Uncharacterized protein</fullName>
    </submittedName>
</protein>
<keyword evidence="2" id="KW-1185">Reference proteome</keyword>
<reference evidence="1 2" key="1">
    <citation type="submission" date="2019-03" db="EMBL/GenBank/DDBJ databases">
        <title>The genome sequence of a newly discovered highly antifungal drug resistant Aspergillus species, Aspergillus tanneri NIH 1004.</title>
        <authorList>
            <person name="Mounaud S."/>
            <person name="Singh I."/>
            <person name="Joardar V."/>
            <person name="Pakala S."/>
            <person name="Pakala S."/>
            <person name="Venepally P."/>
            <person name="Hoover J."/>
            <person name="Nierman W."/>
            <person name="Chung J."/>
            <person name="Losada L."/>
        </authorList>
    </citation>
    <scope>NUCLEOTIDE SEQUENCE [LARGE SCALE GENOMIC DNA]</scope>
    <source>
        <strain evidence="1 2">NIH1004</strain>
    </source>
</reference>
<gene>
    <name evidence="1" type="ORF">EYZ11_011166</name>
</gene>
<dbReference type="EMBL" id="SOSA01000662">
    <property type="protein sequence ID" value="THC89388.1"/>
    <property type="molecule type" value="Genomic_DNA"/>
</dbReference>
<comment type="caution">
    <text evidence="1">The sequence shown here is derived from an EMBL/GenBank/DDBJ whole genome shotgun (WGS) entry which is preliminary data.</text>
</comment>
<evidence type="ECO:0000313" key="1">
    <source>
        <dbReference type="EMBL" id="THC89388.1"/>
    </source>
</evidence>
<proteinExistence type="predicted"/>
<dbReference type="VEuPathDB" id="FungiDB:EYZ11_011166"/>
<organism evidence="1 2">
    <name type="scientific">Aspergillus tanneri</name>
    <dbReference type="NCBI Taxonomy" id="1220188"/>
    <lineage>
        <taxon>Eukaryota</taxon>
        <taxon>Fungi</taxon>
        <taxon>Dikarya</taxon>
        <taxon>Ascomycota</taxon>
        <taxon>Pezizomycotina</taxon>
        <taxon>Eurotiomycetes</taxon>
        <taxon>Eurotiomycetidae</taxon>
        <taxon>Eurotiales</taxon>
        <taxon>Aspergillaceae</taxon>
        <taxon>Aspergillus</taxon>
        <taxon>Aspergillus subgen. Circumdati</taxon>
    </lineage>
</organism>